<dbReference type="Gene3D" id="3.10.310.30">
    <property type="match status" value="1"/>
</dbReference>
<evidence type="ECO:0000259" key="2">
    <source>
        <dbReference type="Pfam" id="PF02272"/>
    </source>
</evidence>
<protein>
    <submittedName>
        <fullName evidence="3">Putative DHH superfamily protein, subfamily 1</fullName>
    </submittedName>
</protein>
<keyword evidence="4" id="KW-1185">Reference proteome</keyword>
<accession>F5YF84</accession>
<feature type="domain" description="DDH" evidence="1">
    <location>
        <begin position="19"/>
        <end position="162"/>
    </location>
</feature>
<dbReference type="InterPro" id="IPR001667">
    <property type="entry name" value="DDH_dom"/>
</dbReference>
<dbReference type="PANTHER" id="PTHR47618:SF1">
    <property type="entry name" value="BIFUNCTIONAL OLIGORIBONUCLEASE AND PAP PHOSPHATASE NRNA"/>
    <property type="match status" value="1"/>
</dbReference>
<dbReference type="KEGG" id="taz:TREAZ_1421"/>
<feature type="domain" description="DHHA1" evidence="2">
    <location>
        <begin position="230"/>
        <end position="305"/>
    </location>
</feature>
<dbReference type="RefSeq" id="WP_015710583.1">
    <property type="nucleotide sequence ID" value="NC_015577.1"/>
</dbReference>
<sequence length="326" mass="35933">METKLDQLINLLKDAPDEVFIQPHNVPDPDAIASSLALYYLLSFRGIKKLGIVYDQEIEKANSLRMVELFDVPIIRAKDALTLGTEDWAVLVDVQKGNSNVTDLPTDEVAVIDHHEYRSDSGCRFEDVRPDVGSCSAIMADYFFENKIEPPRNVATALLYGIYMDTDDLTRGSSSLDIDMFYRLYPLSDISLIVELRGNEISVEDLGLYAEAFKTVEIYDELGFLRLESANDSLLGAAGDIVVSVSGVNIAIAYACRPTGVKISARSVTPKAHANELVRCLVEGVGTGGGHDHMAGGFIPVNNLRPLRSIDTFLKHRAISWYESLA</sequence>
<dbReference type="Pfam" id="PF01368">
    <property type="entry name" value="DHH"/>
    <property type="match status" value="1"/>
</dbReference>
<proteinExistence type="predicted"/>
<dbReference type="AlphaFoldDB" id="F5YF84"/>
<dbReference type="EMBL" id="CP001841">
    <property type="protein sequence ID" value="AEF80512.1"/>
    <property type="molecule type" value="Genomic_DNA"/>
</dbReference>
<evidence type="ECO:0000313" key="4">
    <source>
        <dbReference type="Proteomes" id="UP000009222"/>
    </source>
</evidence>
<dbReference type="STRING" id="545695.TREAZ_1421"/>
<dbReference type="SUPFAM" id="SSF64182">
    <property type="entry name" value="DHH phosphoesterases"/>
    <property type="match status" value="1"/>
</dbReference>
<evidence type="ECO:0000259" key="1">
    <source>
        <dbReference type="Pfam" id="PF01368"/>
    </source>
</evidence>
<gene>
    <name evidence="3" type="ordered locus">TREAZ_1421</name>
</gene>
<reference evidence="3 4" key="2">
    <citation type="journal article" date="2011" name="ISME J.">
        <title>RNA-seq reveals cooperative metabolic interactions between two termite-gut spirochete species in co-culture.</title>
        <authorList>
            <person name="Rosenthal A.Z."/>
            <person name="Matson E.G."/>
            <person name="Eldar A."/>
            <person name="Leadbetter J.R."/>
        </authorList>
    </citation>
    <scope>NUCLEOTIDE SEQUENCE [LARGE SCALE GENOMIC DNA]</scope>
    <source>
        <strain evidence="4">ATCC BAA-888 / DSM 13862 / ZAS-9</strain>
    </source>
</reference>
<dbReference type="InParanoid" id="F5YF84"/>
<dbReference type="HOGENOM" id="CLU_046377_1_0_12"/>
<evidence type="ECO:0000313" key="3">
    <source>
        <dbReference type="EMBL" id="AEF80512.1"/>
    </source>
</evidence>
<dbReference type="Proteomes" id="UP000009222">
    <property type="component" value="Chromosome"/>
</dbReference>
<dbReference type="InterPro" id="IPR003156">
    <property type="entry name" value="DHHA1_dom"/>
</dbReference>
<name>F5YF84_LEAAZ</name>
<dbReference type="eggNOG" id="COG0618">
    <property type="taxonomic scope" value="Bacteria"/>
</dbReference>
<dbReference type="PANTHER" id="PTHR47618">
    <property type="entry name" value="BIFUNCTIONAL OLIGORIBONUCLEASE AND PAP PHOSPHATASE NRNA"/>
    <property type="match status" value="1"/>
</dbReference>
<dbReference type="OrthoDB" id="5896813at2"/>
<dbReference type="InterPro" id="IPR051319">
    <property type="entry name" value="Oligoribo/pAp-PDE_c-di-AMP_PDE"/>
</dbReference>
<dbReference type="InterPro" id="IPR038763">
    <property type="entry name" value="DHH_sf"/>
</dbReference>
<organism evidence="3 4">
    <name type="scientific">Leadbettera azotonutricia (strain ATCC BAA-888 / DSM 13862 / ZAS-9)</name>
    <name type="common">Treponema azotonutricium</name>
    <dbReference type="NCBI Taxonomy" id="545695"/>
    <lineage>
        <taxon>Bacteria</taxon>
        <taxon>Pseudomonadati</taxon>
        <taxon>Spirochaetota</taxon>
        <taxon>Spirochaetia</taxon>
        <taxon>Spirochaetales</taxon>
        <taxon>Breznakiellaceae</taxon>
        <taxon>Leadbettera</taxon>
    </lineage>
</organism>
<dbReference type="Pfam" id="PF02272">
    <property type="entry name" value="DHHA1"/>
    <property type="match status" value="1"/>
</dbReference>
<reference evidence="4" key="1">
    <citation type="submission" date="2009-12" db="EMBL/GenBank/DDBJ databases">
        <title>Complete sequence of Treponema azotonutricium strain ZAS-9.</title>
        <authorList>
            <person name="Tetu S.G."/>
            <person name="Matson E."/>
            <person name="Ren Q."/>
            <person name="Seshadri R."/>
            <person name="Elbourne L."/>
            <person name="Hassan K.A."/>
            <person name="Durkin A."/>
            <person name="Radune D."/>
            <person name="Mohamoud Y."/>
            <person name="Shay R."/>
            <person name="Jin S."/>
            <person name="Zhang X."/>
            <person name="Lucey K."/>
            <person name="Ballor N.R."/>
            <person name="Ottesen E."/>
            <person name="Rosenthal R."/>
            <person name="Allen A."/>
            <person name="Leadbetter J.R."/>
            <person name="Paulsen I.T."/>
        </authorList>
    </citation>
    <scope>NUCLEOTIDE SEQUENCE [LARGE SCALE GENOMIC DNA]</scope>
    <source>
        <strain evidence="4">ATCC BAA-888 / DSM 13862 / ZAS-9</strain>
    </source>
</reference>
<dbReference type="GO" id="GO:0003676">
    <property type="term" value="F:nucleic acid binding"/>
    <property type="evidence" value="ECO:0007669"/>
    <property type="project" value="InterPro"/>
</dbReference>
<dbReference type="Gene3D" id="3.90.1640.10">
    <property type="entry name" value="inorganic pyrophosphatase (n-terminal core)"/>
    <property type="match status" value="1"/>
</dbReference>